<sequence length="150" mass="17826">MAQSLAKIYLHIIFSTKNKEKLIKPEIEKDLHAYMAGILKNLDCTAIIIGGTNDHVHILNTFSRVITISKMLEILKKESSKWIKKRGLNYDNFYWQNGYGAFSVSQSRVENVKKYIENQKSHHRTISFKEEFIRFLKEYNVEYDERYVWD</sequence>
<dbReference type="Pfam" id="PF01797">
    <property type="entry name" value="Y1_Tnp"/>
    <property type="match status" value="1"/>
</dbReference>
<dbReference type="NCBIfam" id="NF033573">
    <property type="entry name" value="transpos_IS200"/>
    <property type="match status" value="1"/>
</dbReference>
<comment type="caution">
    <text evidence="2">The sequence shown here is derived from an EMBL/GenBank/DDBJ whole genome shotgun (WGS) entry which is preliminary data.</text>
</comment>
<dbReference type="Gene3D" id="3.30.70.1290">
    <property type="entry name" value="Transposase IS200-like"/>
    <property type="match status" value="1"/>
</dbReference>
<reference evidence="2" key="1">
    <citation type="journal article" date="2020" name="mSystems">
        <title>Genome- and Community-Level Interaction Insights into Carbon Utilization and Element Cycling Functions of Hydrothermarchaeota in Hydrothermal Sediment.</title>
        <authorList>
            <person name="Zhou Z."/>
            <person name="Liu Y."/>
            <person name="Xu W."/>
            <person name="Pan J."/>
            <person name="Luo Z.H."/>
            <person name="Li M."/>
        </authorList>
    </citation>
    <scope>NUCLEOTIDE SEQUENCE [LARGE SCALE GENOMIC DNA]</scope>
    <source>
        <strain evidence="2">HyVt-577</strain>
    </source>
</reference>
<name>A0A7V4WVR3_CALAY</name>
<dbReference type="InterPro" id="IPR002686">
    <property type="entry name" value="Transposase_17"/>
</dbReference>
<evidence type="ECO:0000259" key="1">
    <source>
        <dbReference type="SMART" id="SM01321"/>
    </source>
</evidence>
<dbReference type="SMART" id="SM01321">
    <property type="entry name" value="Y1_Tnp"/>
    <property type="match status" value="1"/>
</dbReference>
<dbReference type="GO" id="GO:0004803">
    <property type="term" value="F:transposase activity"/>
    <property type="evidence" value="ECO:0007669"/>
    <property type="project" value="InterPro"/>
</dbReference>
<dbReference type="AlphaFoldDB" id="A0A7V4WVR3"/>
<feature type="domain" description="Transposase IS200-like" evidence="1">
    <location>
        <begin position="5"/>
        <end position="119"/>
    </location>
</feature>
<dbReference type="Proteomes" id="UP000885779">
    <property type="component" value="Unassembled WGS sequence"/>
</dbReference>
<dbReference type="GO" id="GO:0003677">
    <property type="term" value="F:DNA binding"/>
    <property type="evidence" value="ECO:0007669"/>
    <property type="project" value="InterPro"/>
</dbReference>
<dbReference type="PANTHER" id="PTHR33360:SF2">
    <property type="entry name" value="TRANSPOSASE FOR INSERTION SEQUENCE ELEMENT IS200"/>
    <property type="match status" value="1"/>
</dbReference>
<organism evidence="2">
    <name type="scientific">Caldithrix abyssi</name>
    <dbReference type="NCBI Taxonomy" id="187145"/>
    <lineage>
        <taxon>Bacteria</taxon>
        <taxon>Pseudomonadati</taxon>
        <taxon>Calditrichota</taxon>
        <taxon>Calditrichia</taxon>
        <taxon>Calditrichales</taxon>
        <taxon>Calditrichaceae</taxon>
        <taxon>Caldithrix</taxon>
    </lineage>
</organism>
<dbReference type="GO" id="GO:0006313">
    <property type="term" value="P:DNA transposition"/>
    <property type="evidence" value="ECO:0007669"/>
    <property type="project" value="InterPro"/>
</dbReference>
<accession>A0A7V4WVR3</accession>
<evidence type="ECO:0000313" key="2">
    <source>
        <dbReference type="EMBL" id="HGY56133.1"/>
    </source>
</evidence>
<proteinExistence type="predicted"/>
<gene>
    <name evidence="2" type="primary">tnpA</name>
    <name evidence="2" type="ORF">ENK44_10545</name>
</gene>
<protein>
    <submittedName>
        <fullName evidence="2">IS200/IS605 family transposase</fullName>
    </submittedName>
</protein>
<dbReference type="SUPFAM" id="SSF143422">
    <property type="entry name" value="Transposase IS200-like"/>
    <property type="match status" value="1"/>
</dbReference>
<dbReference type="InterPro" id="IPR036515">
    <property type="entry name" value="Transposase_17_sf"/>
</dbReference>
<dbReference type="EMBL" id="DRQG01000098">
    <property type="protein sequence ID" value="HGY56133.1"/>
    <property type="molecule type" value="Genomic_DNA"/>
</dbReference>
<dbReference type="PANTHER" id="PTHR33360">
    <property type="entry name" value="TRANSPOSASE FOR INSERTION SEQUENCE ELEMENT IS200"/>
    <property type="match status" value="1"/>
</dbReference>